<accession>A0A1M5IG88</accession>
<dbReference type="InterPro" id="IPR029010">
    <property type="entry name" value="ThuA-like"/>
</dbReference>
<dbReference type="Pfam" id="PF06283">
    <property type="entry name" value="ThuA"/>
    <property type="match status" value="1"/>
</dbReference>
<reference evidence="2 3" key="1">
    <citation type="submission" date="2016-11" db="EMBL/GenBank/DDBJ databases">
        <authorList>
            <person name="Jaros S."/>
            <person name="Januszkiewicz K."/>
            <person name="Wedrychowicz H."/>
        </authorList>
    </citation>
    <scope>NUCLEOTIDE SEQUENCE [LARGE SCALE GENOMIC DNA]</scope>
    <source>
        <strain evidence="2 3">DSM 6792</strain>
    </source>
</reference>
<evidence type="ECO:0000259" key="1">
    <source>
        <dbReference type="Pfam" id="PF06283"/>
    </source>
</evidence>
<dbReference type="Proteomes" id="UP000184112">
    <property type="component" value="Unassembled WGS sequence"/>
</dbReference>
<feature type="domain" description="ThuA-like" evidence="1">
    <location>
        <begin position="52"/>
        <end position="274"/>
    </location>
</feature>
<organism evidence="2 3">
    <name type="scientific">Flavobacterium johnsoniae</name>
    <name type="common">Cytophaga johnsonae</name>
    <dbReference type="NCBI Taxonomy" id="986"/>
    <lineage>
        <taxon>Bacteria</taxon>
        <taxon>Pseudomonadati</taxon>
        <taxon>Bacteroidota</taxon>
        <taxon>Flavobacteriia</taxon>
        <taxon>Flavobacteriales</taxon>
        <taxon>Flavobacteriaceae</taxon>
        <taxon>Flavobacterium</taxon>
    </lineage>
</organism>
<protein>
    <recommendedName>
        <fullName evidence="1">ThuA-like domain-containing protein</fullName>
    </recommendedName>
</protein>
<gene>
    <name evidence="2" type="ORF">SAMN05444388_10278</name>
</gene>
<dbReference type="PANTHER" id="PTHR40469:SF2">
    <property type="entry name" value="GALACTOSE-BINDING DOMAIN-LIKE SUPERFAMILY PROTEIN"/>
    <property type="match status" value="1"/>
</dbReference>
<dbReference type="AlphaFoldDB" id="A0A1M5IG88"/>
<dbReference type="InterPro" id="IPR029062">
    <property type="entry name" value="Class_I_gatase-like"/>
</dbReference>
<sequence length="278" mass="32138">MKSEKHIVNLKLNIHLFGSEMKKSITAIALLIISFFLHENCFSQASKKTNFKVLVLYENGGHHLAFSKAAKPWLNKLAAENNFTIDYIENTKTINESLLNQYRLFIQLDYPPYTWSEESMKAFQKYMNDGKGGWIGLHHATLLGEFDGYPIWNWFSDFMGGIRFVNYIPDFASAKVIVEDKVHPVMKGVPADFLVQKEEWYTYDKSSRKNVHVLASVDESTYQPDSKIKMGDHPVVWTNEHFTSRNVYIFMGHSPDLFDNKAYTALFKNAILWASNKK</sequence>
<evidence type="ECO:0000313" key="2">
    <source>
        <dbReference type="EMBL" id="SHG27069.1"/>
    </source>
</evidence>
<dbReference type="EMBL" id="FQWH01000002">
    <property type="protein sequence ID" value="SHG27069.1"/>
    <property type="molecule type" value="Genomic_DNA"/>
</dbReference>
<dbReference type="SUPFAM" id="SSF52317">
    <property type="entry name" value="Class I glutamine amidotransferase-like"/>
    <property type="match status" value="1"/>
</dbReference>
<dbReference type="Gene3D" id="3.40.50.880">
    <property type="match status" value="1"/>
</dbReference>
<name>A0A1M5IG88_FLAJO</name>
<evidence type="ECO:0000313" key="3">
    <source>
        <dbReference type="Proteomes" id="UP000184112"/>
    </source>
</evidence>
<dbReference type="PANTHER" id="PTHR40469">
    <property type="entry name" value="SECRETED GLYCOSYL HYDROLASE"/>
    <property type="match status" value="1"/>
</dbReference>
<proteinExistence type="predicted"/>